<organism evidence="3 4">
    <name type="scientific">Pseudonocardia nematodicida</name>
    <dbReference type="NCBI Taxonomy" id="1206997"/>
    <lineage>
        <taxon>Bacteria</taxon>
        <taxon>Bacillati</taxon>
        <taxon>Actinomycetota</taxon>
        <taxon>Actinomycetes</taxon>
        <taxon>Pseudonocardiales</taxon>
        <taxon>Pseudonocardiaceae</taxon>
        <taxon>Pseudonocardia</taxon>
    </lineage>
</organism>
<dbReference type="EMBL" id="JBEDNQ010000014">
    <property type="protein sequence ID" value="MEQ3554479.1"/>
    <property type="molecule type" value="Genomic_DNA"/>
</dbReference>
<keyword evidence="4" id="KW-1185">Reference proteome</keyword>
<dbReference type="Proteomes" id="UP001494902">
    <property type="component" value="Unassembled WGS sequence"/>
</dbReference>
<keyword evidence="2" id="KW-0812">Transmembrane</keyword>
<name>A0ABV1KKK3_9PSEU</name>
<sequence length="162" mass="17203">MARWIESWLPGSSTGNGSGTQRAGHPGQQFGLPASGHYSVAGMGRRVGGLCIDWFLAYLLVVLFSGVDAIGSPDSNWWIMGTWFTITALMVAVLGATPGHIALGMRVARTDMAGHVGVPRALLRTAMIALVLPPLLRDPDGRGWHDRASTTIVVRVVRAAST</sequence>
<feature type="transmembrane region" description="Helical" evidence="2">
    <location>
        <begin position="47"/>
        <end position="65"/>
    </location>
</feature>
<feature type="transmembrane region" description="Helical" evidence="2">
    <location>
        <begin position="77"/>
        <end position="96"/>
    </location>
</feature>
<accession>A0ABV1KKK3</accession>
<keyword evidence="2" id="KW-0472">Membrane</keyword>
<evidence type="ECO:0000256" key="1">
    <source>
        <dbReference type="SAM" id="MobiDB-lite"/>
    </source>
</evidence>
<dbReference type="InterPro" id="IPR051791">
    <property type="entry name" value="Pra-immunoreactive"/>
</dbReference>
<gene>
    <name evidence="3" type="ORF">WIS52_28770</name>
</gene>
<dbReference type="PIRSF" id="PIRSF021697">
    <property type="entry name" value="UCP021697"/>
    <property type="match status" value="1"/>
</dbReference>
<dbReference type="RefSeq" id="WP_349301544.1">
    <property type="nucleotide sequence ID" value="NZ_JBEDNQ010000014.1"/>
</dbReference>
<feature type="compositionally biased region" description="Polar residues" evidence="1">
    <location>
        <begin position="10"/>
        <end position="21"/>
    </location>
</feature>
<dbReference type="PANTHER" id="PTHR36115">
    <property type="entry name" value="PROLINE-RICH ANTIGEN HOMOLOG-RELATED"/>
    <property type="match status" value="1"/>
</dbReference>
<evidence type="ECO:0000313" key="4">
    <source>
        <dbReference type="Proteomes" id="UP001494902"/>
    </source>
</evidence>
<evidence type="ECO:0000256" key="2">
    <source>
        <dbReference type="SAM" id="Phobius"/>
    </source>
</evidence>
<dbReference type="InterPro" id="IPR016795">
    <property type="entry name" value="UCP021697"/>
</dbReference>
<feature type="region of interest" description="Disordered" evidence="1">
    <location>
        <begin position="1"/>
        <end position="26"/>
    </location>
</feature>
<protein>
    <submittedName>
        <fullName evidence="3">RDD family protein</fullName>
    </submittedName>
</protein>
<keyword evidence="2" id="KW-1133">Transmembrane helix</keyword>
<dbReference type="PANTHER" id="PTHR36115:SF6">
    <property type="entry name" value="PROLINE-RICH ANTIGEN HOMOLOG"/>
    <property type="match status" value="1"/>
</dbReference>
<comment type="caution">
    <text evidence="3">The sequence shown here is derived from an EMBL/GenBank/DDBJ whole genome shotgun (WGS) entry which is preliminary data.</text>
</comment>
<proteinExistence type="predicted"/>
<evidence type="ECO:0000313" key="3">
    <source>
        <dbReference type="EMBL" id="MEQ3554479.1"/>
    </source>
</evidence>
<reference evidence="3 4" key="1">
    <citation type="submission" date="2024-03" db="EMBL/GenBank/DDBJ databases">
        <title>Draft genome sequence of Pseudonocardia nematodicida JCM 31783.</title>
        <authorList>
            <person name="Butdee W."/>
            <person name="Duangmal K."/>
        </authorList>
    </citation>
    <scope>NUCLEOTIDE SEQUENCE [LARGE SCALE GENOMIC DNA]</scope>
    <source>
        <strain evidence="3 4">JCM 31783</strain>
    </source>
</reference>